<dbReference type="RefSeq" id="XP_022326149.1">
    <property type="nucleotide sequence ID" value="XM_022470441.1"/>
</dbReference>
<sequence>MTCGSSKSGSDTHRHLKTLQSTFRALKKKKKGKRYNESHCKQLVQEIFEELKYLTTSETDSVFNFEVISKEDLRYLSNCRDRNVKLQTELDNEKEEKERNKIRLKETIQHEKQKVTKGEEENSNLRLQIAKLKEGQKDLENENEKLRETIQLENYKVIQGEEEIASLRGQVEKLKEIQNVLEKEKEKLFFRMQTELTEKEETEKMLGMECLRLQETLDQVRRQGEEEVRNLKVHLEELEEDRKDLENKLRRYQEDVEELNKDLKSAKRTNNKQETDLRNLLQKKEILEGHVESLKYRVAEANSKIDQLNRQLTEERKAKENALNRLSAAAANRLRDQNPGITDLSDPNRPLKLAEKVSELYDNEWTNAIENLEAIDVSEEKGIRILLKIIQNVFDTCSEFGDVHLQSFPDLLVLPPTIFQLGKSRMINIEKMSSDVLKPMKDFRKSNAKYAITCLQEYFSKKEGKSRMQIEDKYLEQCREYIEKCVELCWMMRVQDPPIYMEANYATNSPFDSSRMRSFTKAGQFIHFVVWPTFFLHKDGPLLAKGVVQGSKTKIPEEKPGSSSSDEESHSSSDESDDEKYKDARSRTGSEPATEKDKDGAQDTSEISPNANDNEPLASTVESSNGSNEKGDNDSATPQNDDIKGRDTENKAAVDGSSPNEEVAQSGDENGEENTNIPSLEQQNETPEDTPENRNQLGQMKAAGDTVETSFSHVPYADNVSTDQSDENTDDEDSHGETEETRPEGNDAENPEKAVPSNQETDV</sequence>
<accession>A0A8B8DF17</accession>
<evidence type="ECO:0000256" key="1">
    <source>
        <dbReference type="ARBA" id="ARBA00023054"/>
    </source>
</evidence>
<organism evidence="5 6">
    <name type="scientific">Crassostrea virginica</name>
    <name type="common">Eastern oyster</name>
    <dbReference type="NCBI Taxonomy" id="6565"/>
    <lineage>
        <taxon>Eukaryota</taxon>
        <taxon>Metazoa</taxon>
        <taxon>Spiralia</taxon>
        <taxon>Lophotrochozoa</taxon>
        <taxon>Mollusca</taxon>
        <taxon>Bivalvia</taxon>
        <taxon>Autobranchia</taxon>
        <taxon>Pteriomorphia</taxon>
        <taxon>Ostreida</taxon>
        <taxon>Ostreoidea</taxon>
        <taxon>Ostreidae</taxon>
        <taxon>Crassostrea</taxon>
    </lineage>
</organism>
<feature type="compositionally biased region" description="Basic and acidic residues" evidence="3">
    <location>
        <begin position="567"/>
        <end position="601"/>
    </location>
</feature>
<protein>
    <submittedName>
        <fullName evidence="6">Structural maintenance of chromosomes protein 2-like isoform X1</fullName>
    </submittedName>
</protein>
<keyword evidence="5" id="KW-1185">Reference proteome</keyword>
<dbReference type="InterPro" id="IPR031981">
    <property type="entry name" value="MIEAP_C"/>
</dbReference>
<proteinExistence type="predicted"/>
<dbReference type="OrthoDB" id="10255522at2759"/>
<feature type="compositionally biased region" description="Basic and acidic residues" evidence="3">
    <location>
        <begin position="735"/>
        <end position="745"/>
    </location>
</feature>
<feature type="coiled-coil region" evidence="2">
    <location>
        <begin position="76"/>
        <end position="187"/>
    </location>
</feature>
<dbReference type="Pfam" id="PF16026">
    <property type="entry name" value="MIEAP"/>
    <property type="match status" value="1"/>
</dbReference>
<gene>
    <name evidence="6" type="primary">LOC111126054</name>
</gene>
<dbReference type="PANTHER" id="PTHR23160">
    <property type="entry name" value="SYNAPTONEMAL COMPLEX PROTEIN-RELATED"/>
    <property type="match status" value="1"/>
</dbReference>
<evidence type="ECO:0000313" key="6">
    <source>
        <dbReference type="RefSeq" id="XP_022326149.1"/>
    </source>
</evidence>
<dbReference type="AlphaFoldDB" id="A0A8B8DF17"/>
<feature type="compositionally biased region" description="Basic and acidic residues" evidence="3">
    <location>
        <begin position="641"/>
        <end position="652"/>
    </location>
</feature>
<feature type="domain" description="Mitochondria-eating protein C-terminal" evidence="4">
    <location>
        <begin position="350"/>
        <end position="549"/>
    </location>
</feature>
<dbReference type="PANTHER" id="PTHR23160:SF19">
    <property type="entry name" value="MYOSIN HEAVY CHAIN-RELATED PROTEIN"/>
    <property type="match status" value="1"/>
</dbReference>
<feature type="compositionally biased region" description="Polar residues" evidence="3">
    <location>
        <begin position="620"/>
        <end position="640"/>
    </location>
</feature>
<dbReference type="KEGG" id="cvn:111126054"/>
<dbReference type="Proteomes" id="UP000694844">
    <property type="component" value="Chromosome 3"/>
</dbReference>
<feature type="coiled-coil region" evidence="2">
    <location>
        <begin position="221"/>
        <end position="332"/>
    </location>
</feature>
<evidence type="ECO:0000313" key="5">
    <source>
        <dbReference type="Proteomes" id="UP000694844"/>
    </source>
</evidence>
<reference evidence="6" key="1">
    <citation type="submission" date="2025-08" db="UniProtKB">
        <authorList>
            <consortium name="RefSeq"/>
        </authorList>
    </citation>
    <scope>IDENTIFICATION</scope>
    <source>
        <tissue evidence="6">Whole sample</tissue>
    </source>
</reference>
<feature type="compositionally biased region" description="Polar residues" evidence="3">
    <location>
        <begin position="673"/>
        <end position="685"/>
    </location>
</feature>
<evidence type="ECO:0000259" key="4">
    <source>
        <dbReference type="Pfam" id="PF16026"/>
    </source>
</evidence>
<dbReference type="GeneID" id="111126054"/>
<feature type="compositionally biased region" description="Polar residues" evidence="3">
    <location>
        <begin position="602"/>
        <end position="613"/>
    </location>
</feature>
<keyword evidence="1 2" id="KW-0175">Coiled coil</keyword>
<evidence type="ECO:0000256" key="3">
    <source>
        <dbReference type="SAM" id="MobiDB-lite"/>
    </source>
</evidence>
<name>A0A8B8DF17_CRAVI</name>
<feature type="region of interest" description="Disordered" evidence="3">
    <location>
        <begin position="551"/>
        <end position="763"/>
    </location>
</feature>
<feature type="compositionally biased region" description="Acidic residues" evidence="3">
    <location>
        <begin position="724"/>
        <end position="734"/>
    </location>
</feature>
<evidence type="ECO:0000256" key="2">
    <source>
        <dbReference type="SAM" id="Coils"/>
    </source>
</evidence>